<evidence type="ECO:0000256" key="2">
    <source>
        <dbReference type="ARBA" id="ARBA00023157"/>
    </source>
</evidence>
<keyword evidence="2" id="KW-1015">Disulfide bond</keyword>
<protein>
    <submittedName>
        <fullName evidence="4">LamG domain-containing protein</fullName>
    </submittedName>
</protein>
<evidence type="ECO:0000313" key="5">
    <source>
        <dbReference type="Proteomes" id="UP001055658"/>
    </source>
</evidence>
<evidence type="ECO:0000256" key="1">
    <source>
        <dbReference type="ARBA" id="ARBA00022729"/>
    </source>
</evidence>
<organism evidence="4 5">
    <name type="scientific">Microbulbifer variabilis</name>
    <dbReference type="NCBI Taxonomy" id="266805"/>
    <lineage>
        <taxon>Bacteria</taxon>
        <taxon>Pseudomonadati</taxon>
        <taxon>Pseudomonadota</taxon>
        <taxon>Gammaproteobacteria</taxon>
        <taxon>Cellvibrionales</taxon>
        <taxon>Microbulbiferaceae</taxon>
        <taxon>Microbulbifer</taxon>
    </lineage>
</organism>
<gene>
    <name evidence="4" type="ORF">MJO52_05635</name>
</gene>
<dbReference type="InterPro" id="IPR006558">
    <property type="entry name" value="LamG-like"/>
</dbReference>
<name>A0ABY4VHI0_9GAMM</name>
<proteinExistence type="predicted"/>
<sequence>MLLSKGNLVLAACLAVLGCKDSGGSGEGQALESRSSQVDLSQASAGFFAHYTRVNSVDIPEKITGPYADIIVNLEGKGKLVFARDHSYRPVWHFGNNSNPVAHLADISSDANTRFDKSNDFSYVRILEQSDEKVVIHWRYFPKANATMGRDPEGVVHEIYTITRDGNVTRLYRPGTDTITDWDVRRGAIIQTMRLTENGIADVQNKSGELQAGVSQSNGNAIVNYTPPGLPVAHWKFDEGKGTSTVESLKSATGYIDSHGGDWIAGVSGSALFFDGYRSAVVVAQDEVPIFKEALSIEAWINLAAYPWNNAPIIHQSDNMGNEGYYFGVSSDGKLLFTVNGKTLISDSVIPVNQWVHVGVSAEKNLSLYINGVLDKSQSYDVNLSTPDMPMIVGMNNSPLPATDGVRESELNEFNHFSSIFGIEGAIDEVAIYKHSLTSKDFYDSYNGFLLAQKKAPDPSFTKRQLPDLEKYPQKFGGIYTKLDFHDAWDNLWRVTDNEDIVVRFDNKPISYVYWRGTSHGMNLVTDNRWMSDQSVELVIPDPDDPETPVSVNPIVSLAEHMSDKAALRTHVRMIENTPARVKVHWRYAAADVFDLLVMDTAYIDEVHTIYPDGVAIRDVFYHPAADEGGVEFYQDFQWLLGPGQKAEDFLNYNAVSIAGLKGDSSDIIYPISLDRPSDGADPSPLPGNIAVLNSQTNWKVFGVSQAGGFFPSANEESSEHIDFLGGIFPFAGPWNHWPIAQIPSDGRFSVANDRVSHFAVGNLEAFEYGSGSMMYGFTQGTPVDLQDLAGSWISPPVIDAVQGVKDNAITFITDERAYSLTSDGVSGDISLLVKANDSSPLVNPSLIIRQWGTSKTPKVKFNGKALSDVKLGIIRDTDGSQTLIVWLPVTATMDSSIEIIRDSVGER</sequence>
<dbReference type="SUPFAM" id="SSF49899">
    <property type="entry name" value="Concanavalin A-like lectins/glucanases"/>
    <property type="match status" value="1"/>
</dbReference>
<dbReference type="InterPro" id="IPR013320">
    <property type="entry name" value="ConA-like_dom_sf"/>
</dbReference>
<reference evidence="4" key="1">
    <citation type="submission" date="2022-02" db="EMBL/GenBank/DDBJ databases">
        <title>Coral-associated bacteria.</title>
        <authorList>
            <person name="Tang K."/>
            <person name="Wang X."/>
        </authorList>
    </citation>
    <scope>NUCLEOTIDE SEQUENCE</scope>
    <source>
        <strain evidence="4">SCSIO 43006</strain>
    </source>
</reference>
<dbReference type="Proteomes" id="UP001055658">
    <property type="component" value="Chromosome"/>
</dbReference>
<dbReference type="EMBL" id="CP092418">
    <property type="protein sequence ID" value="USD22613.1"/>
    <property type="molecule type" value="Genomic_DNA"/>
</dbReference>
<evidence type="ECO:0000313" key="4">
    <source>
        <dbReference type="EMBL" id="USD22613.1"/>
    </source>
</evidence>
<dbReference type="PROSITE" id="PS51257">
    <property type="entry name" value="PROKAR_LIPOPROTEIN"/>
    <property type="match status" value="1"/>
</dbReference>
<accession>A0ABY4VHI0</accession>
<dbReference type="Gene3D" id="2.60.120.200">
    <property type="match status" value="1"/>
</dbReference>
<dbReference type="RefSeq" id="WP_252084969.1">
    <property type="nucleotide sequence ID" value="NZ_CP092418.1"/>
</dbReference>
<feature type="domain" description="LamG-like jellyroll fold" evidence="3">
    <location>
        <begin position="293"/>
        <end position="440"/>
    </location>
</feature>
<dbReference type="SMART" id="SM00560">
    <property type="entry name" value="LamGL"/>
    <property type="match status" value="1"/>
</dbReference>
<keyword evidence="5" id="KW-1185">Reference proteome</keyword>
<keyword evidence="1" id="KW-0732">Signal</keyword>
<dbReference type="Pfam" id="PF13385">
    <property type="entry name" value="Laminin_G_3"/>
    <property type="match status" value="1"/>
</dbReference>
<evidence type="ECO:0000259" key="3">
    <source>
        <dbReference type="SMART" id="SM00560"/>
    </source>
</evidence>